<evidence type="ECO:0000256" key="13">
    <source>
        <dbReference type="ARBA" id="ARBA00023014"/>
    </source>
</evidence>
<dbReference type="Pfam" id="PF02518">
    <property type="entry name" value="HATPase_c"/>
    <property type="match status" value="1"/>
</dbReference>
<dbReference type="Proteomes" id="UP000318380">
    <property type="component" value="Unassembled WGS sequence"/>
</dbReference>
<reference evidence="19 20" key="1">
    <citation type="submission" date="2019-06" db="EMBL/GenBank/DDBJ databases">
        <title>Sequencing the genomes of 1000 actinobacteria strains.</title>
        <authorList>
            <person name="Klenk H.-P."/>
        </authorList>
    </citation>
    <scope>NUCLEOTIDE SEQUENCE [LARGE SCALE GENOMIC DNA]</scope>
    <source>
        <strain evidence="19 20">DSM 24683</strain>
    </source>
</reference>
<dbReference type="GO" id="GO:0016020">
    <property type="term" value="C:membrane"/>
    <property type="evidence" value="ECO:0007669"/>
    <property type="project" value="InterPro"/>
</dbReference>
<dbReference type="EMBL" id="VIVK01000001">
    <property type="protein sequence ID" value="TWD82653.1"/>
    <property type="molecule type" value="Genomic_DNA"/>
</dbReference>
<dbReference type="InterPro" id="IPR050482">
    <property type="entry name" value="Sensor_HK_TwoCompSys"/>
</dbReference>
<feature type="transmembrane region" description="Helical" evidence="17">
    <location>
        <begin position="90"/>
        <end position="115"/>
    </location>
</feature>
<keyword evidence="20" id="KW-1185">Reference proteome</keyword>
<feature type="region of interest" description="Disordered" evidence="16">
    <location>
        <begin position="358"/>
        <end position="377"/>
    </location>
</feature>
<evidence type="ECO:0000256" key="1">
    <source>
        <dbReference type="ARBA" id="ARBA00000085"/>
    </source>
</evidence>
<dbReference type="Gene3D" id="1.20.5.1930">
    <property type="match status" value="1"/>
</dbReference>
<keyword evidence="9" id="KW-0479">Metal-binding</keyword>
<dbReference type="PIRSF" id="PIRSF037434">
    <property type="entry name" value="STHK_ChrS"/>
    <property type="match status" value="1"/>
</dbReference>
<comment type="function">
    <text evidence="14">Member of the two-component regulatory system NreB/NreC involved in the control of dissimilatory nitrate/nitrite reduction in response to oxygen. NreB functions as a direct oxygen sensor histidine kinase which is autophosphorylated, in the absence of oxygen, probably at the conserved histidine residue, and transfers its phosphate group probably to a conserved aspartate residue of NreC. NreB/NreC activates the expression of the nitrate (narGHJI) and nitrite (nir) reductase operons, as well as the putative nitrate transporter gene narT.</text>
</comment>
<protein>
    <recommendedName>
        <fullName evidence="5">Oxygen sensor histidine kinase NreB</fullName>
        <ecNumber evidence="4">2.7.13.3</ecNumber>
    </recommendedName>
    <alternativeName>
        <fullName evidence="15">Nitrogen regulation protein B</fullName>
    </alternativeName>
</protein>
<keyword evidence="17" id="KW-0812">Transmembrane</keyword>
<keyword evidence="8" id="KW-0808">Transferase</keyword>
<comment type="subcellular location">
    <subcellularLocation>
        <location evidence="3">Cytoplasm</location>
    </subcellularLocation>
</comment>
<evidence type="ECO:0000256" key="4">
    <source>
        <dbReference type="ARBA" id="ARBA00012438"/>
    </source>
</evidence>
<dbReference type="GO" id="GO:0046872">
    <property type="term" value="F:metal ion binding"/>
    <property type="evidence" value="ECO:0007669"/>
    <property type="project" value="UniProtKB-KW"/>
</dbReference>
<gene>
    <name evidence="19" type="ORF">FB561_3789</name>
</gene>
<dbReference type="GO" id="GO:0051539">
    <property type="term" value="F:4 iron, 4 sulfur cluster binding"/>
    <property type="evidence" value="ECO:0007669"/>
    <property type="project" value="UniProtKB-KW"/>
</dbReference>
<evidence type="ECO:0000256" key="3">
    <source>
        <dbReference type="ARBA" id="ARBA00004496"/>
    </source>
</evidence>
<dbReference type="OrthoDB" id="144293at2"/>
<comment type="cofactor">
    <cofactor evidence="2">
        <name>[4Fe-4S] cluster</name>
        <dbReference type="ChEBI" id="CHEBI:49883"/>
    </cofactor>
</comment>
<accession>A0A561BV24</accession>
<evidence type="ECO:0000256" key="17">
    <source>
        <dbReference type="SAM" id="Phobius"/>
    </source>
</evidence>
<keyword evidence="17" id="KW-1133">Transmembrane helix</keyword>
<evidence type="ECO:0000256" key="9">
    <source>
        <dbReference type="ARBA" id="ARBA00022723"/>
    </source>
</evidence>
<evidence type="ECO:0000313" key="20">
    <source>
        <dbReference type="Proteomes" id="UP000318380"/>
    </source>
</evidence>
<dbReference type="AlphaFoldDB" id="A0A561BV24"/>
<feature type="transmembrane region" description="Helical" evidence="17">
    <location>
        <begin position="127"/>
        <end position="145"/>
    </location>
</feature>
<keyword evidence="6" id="KW-0004">4Fe-4S</keyword>
<dbReference type="GO" id="GO:0000155">
    <property type="term" value="F:phosphorelay sensor kinase activity"/>
    <property type="evidence" value="ECO:0007669"/>
    <property type="project" value="InterPro"/>
</dbReference>
<feature type="domain" description="Histidine kinase" evidence="18">
    <location>
        <begin position="210"/>
        <end position="412"/>
    </location>
</feature>
<keyword evidence="13" id="KW-0411">Iron-sulfur</keyword>
<dbReference type="CDD" id="cd16917">
    <property type="entry name" value="HATPase_UhpB-NarQ-NarX-like"/>
    <property type="match status" value="1"/>
</dbReference>
<feature type="transmembrane region" description="Helical" evidence="17">
    <location>
        <begin position="157"/>
        <end position="174"/>
    </location>
</feature>
<dbReference type="PANTHER" id="PTHR24421">
    <property type="entry name" value="NITRATE/NITRITE SENSOR PROTEIN NARX-RELATED"/>
    <property type="match status" value="1"/>
</dbReference>
<feature type="transmembrane region" description="Helical" evidence="17">
    <location>
        <begin position="35"/>
        <end position="55"/>
    </location>
</feature>
<evidence type="ECO:0000256" key="6">
    <source>
        <dbReference type="ARBA" id="ARBA00022485"/>
    </source>
</evidence>
<feature type="transmembrane region" description="Helical" evidence="17">
    <location>
        <begin position="67"/>
        <end position="84"/>
    </location>
</feature>
<comment type="catalytic activity">
    <reaction evidence="1">
        <text>ATP + protein L-histidine = ADP + protein N-phospho-L-histidine.</text>
        <dbReference type="EC" id="2.7.13.3"/>
    </reaction>
</comment>
<dbReference type="Pfam" id="PF07730">
    <property type="entry name" value="HisKA_3"/>
    <property type="match status" value="1"/>
</dbReference>
<dbReference type="InterPro" id="IPR036890">
    <property type="entry name" value="HATPase_C_sf"/>
</dbReference>
<proteinExistence type="predicted"/>
<dbReference type="InterPro" id="IPR017205">
    <property type="entry name" value="Sig_transdc_His_kinase_ChrS"/>
</dbReference>
<dbReference type="Gene3D" id="3.30.565.10">
    <property type="entry name" value="Histidine kinase-like ATPase, C-terminal domain"/>
    <property type="match status" value="1"/>
</dbReference>
<keyword evidence="12" id="KW-0902">Two-component regulatory system</keyword>
<evidence type="ECO:0000313" key="19">
    <source>
        <dbReference type="EMBL" id="TWD82653.1"/>
    </source>
</evidence>
<dbReference type="InterPro" id="IPR004358">
    <property type="entry name" value="Sig_transdc_His_kin-like_C"/>
</dbReference>
<sequence length="413" mass="43745">MIRSRPDQAYHRLHMTTSPPRPSTPAWAAGILGRANGLVTVLHAAFVVLVVASAVRYLSGHGFGDQAPWVLTGAAVLLATYAAHRFLPSQVWLAVLVLVWFGLALLAPSFAWCAVPLSFVALRVLPFWPACAVVAGMVATTVVTWTRMTDRLDPTIVLGPVCVAVLAVGAYRALERDALARQALLDDLSAAQGDLADAQHQAGVLAERARLSREIHDSVAQGLSSINLLLQAADREWEDRPAAARQHASQAATTARDSLDEVRRVVRDLAPAQLATAPGEPALPAALQQTCERLAEHGGVEVRIQVHGTPVPLGPEIETALLRTARGALANVLEHADARTAVVTLTYQPDAVTLDVRDDGRGLPVDPPVSEPDRGRGLAGIRDRLQGLGGTLILESEPGEGTALAASVPLEHA</sequence>
<keyword evidence="10 19" id="KW-0418">Kinase</keyword>
<dbReference type="EC" id="2.7.13.3" evidence="4"/>
<comment type="caution">
    <text evidence="19">The sequence shown here is derived from an EMBL/GenBank/DDBJ whole genome shotgun (WGS) entry which is preliminary data.</text>
</comment>
<organism evidence="19 20">
    <name type="scientific">Kribbella amoyensis</name>
    <dbReference type="NCBI Taxonomy" id="996641"/>
    <lineage>
        <taxon>Bacteria</taxon>
        <taxon>Bacillati</taxon>
        <taxon>Actinomycetota</taxon>
        <taxon>Actinomycetes</taxon>
        <taxon>Propionibacteriales</taxon>
        <taxon>Kribbellaceae</taxon>
        <taxon>Kribbella</taxon>
    </lineage>
</organism>
<dbReference type="InterPro" id="IPR011712">
    <property type="entry name" value="Sig_transdc_His_kin_sub3_dim/P"/>
</dbReference>
<evidence type="ECO:0000256" key="14">
    <source>
        <dbReference type="ARBA" id="ARBA00024827"/>
    </source>
</evidence>
<evidence type="ECO:0000256" key="11">
    <source>
        <dbReference type="ARBA" id="ARBA00023004"/>
    </source>
</evidence>
<dbReference type="SUPFAM" id="SSF55874">
    <property type="entry name" value="ATPase domain of HSP90 chaperone/DNA topoisomerase II/histidine kinase"/>
    <property type="match status" value="1"/>
</dbReference>
<keyword evidence="17" id="KW-0472">Membrane</keyword>
<dbReference type="GO" id="GO:0005737">
    <property type="term" value="C:cytoplasm"/>
    <property type="evidence" value="ECO:0007669"/>
    <property type="project" value="UniProtKB-SubCell"/>
</dbReference>
<evidence type="ECO:0000256" key="8">
    <source>
        <dbReference type="ARBA" id="ARBA00022679"/>
    </source>
</evidence>
<evidence type="ECO:0000256" key="2">
    <source>
        <dbReference type="ARBA" id="ARBA00001966"/>
    </source>
</evidence>
<dbReference type="GO" id="GO:0046983">
    <property type="term" value="F:protein dimerization activity"/>
    <property type="evidence" value="ECO:0007669"/>
    <property type="project" value="InterPro"/>
</dbReference>
<evidence type="ECO:0000256" key="16">
    <source>
        <dbReference type="SAM" id="MobiDB-lite"/>
    </source>
</evidence>
<dbReference type="InterPro" id="IPR003594">
    <property type="entry name" value="HATPase_dom"/>
</dbReference>
<evidence type="ECO:0000256" key="15">
    <source>
        <dbReference type="ARBA" id="ARBA00030800"/>
    </source>
</evidence>
<keyword evidence="11" id="KW-0408">Iron</keyword>
<evidence type="ECO:0000256" key="10">
    <source>
        <dbReference type="ARBA" id="ARBA00022777"/>
    </source>
</evidence>
<keyword evidence="7" id="KW-0963">Cytoplasm</keyword>
<evidence type="ECO:0000259" key="18">
    <source>
        <dbReference type="PROSITE" id="PS50109"/>
    </source>
</evidence>
<dbReference type="PANTHER" id="PTHR24421:SF62">
    <property type="entry name" value="SENSORY TRANSDUCTION HISTIDINE KINASE"/>
    <property type="match status" value="1"/>
</dbReference>
<dbReference type="PRINTS" id="PR00344">
    <property type="entry name" value="BCTRLSENSOR"/>
</dbReference>
<dbReference type="PROSITE" id="PS50109">
    <property type="entry name" value="HIS_KIN"/>
    <property type="match status" value="1"/>
</dbReference>
<dbReference type="InterPro" id="IPR005467">
    <property type="entry name" value="His_kinase_dom"/>
</dbReference>
<name>A0A561BV24_9ACTN</name>
<evidence type="ECO:0000256" key="12">
    <source>
        <dbReference type="ARBA" id="ARBA00023012"/>
    </source>
</evidence>
<evidence type="ECO:0000256" key="7">
    <source>
        <dbReference type="ARBA" id="ARBA00022490"/>
    </source>
</evidence>
<evidence type="ECO:0000256" key="5">
    <source>
        <dbReference type="ARBA" id="ARBA00017322"/>
    </source>
</evidence>